<proteinExistence type="predicted"/>
<protein>
    <recommendedName>
        <fullName evidence="2">Peptidase M15A C-terminal domain-containing protein</fullName>
    </recommendedName>
</protein>
<evidence type="ECO:0000259" key="2">
    <source>
        <dbReference type="Pfam" id="PF08291"/>
    </source>
</evidence>
<dbReference type="InterPro" id="IPR009045">
    <property type="entry name" value="Zn_M74/Hedgehog-like"/>
</dbReference>
<dbReference type="Proteomes" id="UP000274661">
    <property type="component" value="Unassembled WGS sequence"/>
</dbReference>
<feature type="signal peptide" evidence="1">
    <location>
        <begin position="1"/>
        <end position="48"/>
    </location>
</feature>
<comment type="caution">
    <text evidence="3">The sequence shown here is derived from an EMBL/GenBank/DDBJ whole genome shotgun (WGS) entry which is preliminary data.</text>
</comment>
<accession>A0A429V7I7</accession>
<evidence type="ECO:0000313" key="3">
    <source>
        <dbReference type="EMBL" id="RST29905.1"/>
    </source>
</evidence>
<dbReference type="AlphaFoldDB" id="A0A429V7I7"/>
<dbReference type="Pfam" id="PF08291">
    <property type="entry name" value="Peptidase_M15_3"/>
    <property type="match status" value="1"/>
</dbReference>
<dbReference type="EMBL" id="RWJF01000001">
    <property type="protein sequence ID" value="RST29905.1"/>
    <property type="molecule type" value="Genomic_DNA"/>
</dbReference>
<feature type="domain" description="Peptidase M15A C-terminal" evidence="2">
    <location>
        <begin position="127"/>
        <end position="200"/>
    </location>
</feature>
<dbReference type="OrthoDB" id="500593at2"/>
<reference evidence="3 4" key="1">
    <citation type="submission" date="2018-12" db="EMBL/GenBank/DDBJ databases">
        <title>Sphingomonas sp. HMF7854 Genome sequencing and assembly.</title>
        <authorList>
            <person name="Cha I."/>
            <person name="Kang H."/>
            <person name="Kim H."/>
            <person name="Kang J."/>
            <person name="Joh K."/>
        </authorList>
    </citation>
    <scope>NUCLEOTIDE SEQUENCE [LARGE SCALE GENOMIC DNA]</scope>
    <source>
        <strain evidence="3 4">HMF7854</strain>
    </source>
</reference>
<dbReference type="InterPro" id="IPR013230">
    <property type="entry name" value="Peptidase_M15A_C"/>
</dbReference>
<dbReference type="Gene3D" id="3.30.1380.10">
    <property type="match status" value="1"/>
</dbReference>
<gene>
    <name evidence="3" type="ORF">HMF7854_03000</name>
</gene>
<keyword evidence="4" id="KW-1185">Reference proteome</keyword>
<dbReference type="SUPFAM" id="SSF55166">
    <property type="entry name" value="Hedgehog/DD-peptidase"/>
    <property type="match status" value="1"/>
</dbReference>
<sequence length="282" mass="30473">MDRLRHAVGLGRPRRLFKRRIWSRLRRMSAVAALLLMIQASPILPAPAAWDPAADYITPGQDANGYRSWVFADPTRMPAVTAFHNYLTSAGVAYVVPTWQLLRTATDWTKCGAQPFEVPPTGEWPNIVQTLRYVRDDVVPAVGQVEAVSAYRNATLNRCALGAKESAHLHFSAVDLVPLAAINRGAMMQRLCASHAVAGQRYGVGLGFYTKMRFHVDSTKFRTWGRNDEGTTACARSWELAHANDVAPPALAVLPGAAPLTAPVPGDPLAPLPGSGGGSPSK</sequence>
<evidence type="ECO:0000256" key="1">
    <source>
        <dbReference type="SAM" id="SignalP"/>
    </source>
</evidence>
<feature type="chain" id="PRO_5019084703" description="Peptidase M15A C-terminal domain-containing protein" evidence="1">
    <location>
        <begin position="49"/>
        <end position="282"/>
    </location>
</feature>
<evidence type="ECO:0000313" key="4">
    <source>
        <dbReference type="Proteomes" id="UP000274661"/>
    </source>
</evidence>
<name>A0A429V7I7_9SPHN</name>
<organism evidence="3 4">
    <name type="scientific">Sphingomonas ginkgonis</name>
    <dbReference type="NCBI Taxonomy" id="2315330"/>
    <lineage>
        <taxon>Bacteria</taxon>
        <taxon>Pseudomonadati</taxon>
        <taxon>Pseudomonadota</taxon>
        <taxon>Alphaproteobacteria</taxon>
        <taxon>Sphingomonadales</taxon>
        <taxon>Sphingomonadaceae</taxon>
        <taxon>Sphingomonas</taxon>
    </lineage>
</organism>
<keyword evidence="1" id="KW-0732">Signal</keyword>